<protein>
    <submittedName>
        <fullName evidence="1">Cytidine and deoxycytidylate deaminase zinc-binding domain containing protein</fullName>
    </submittedName>
</protein>
<sequence length="195" mass="21514">MSEFSNALGYDPDPVQNSGPPSLPAQRPDPNDHLKYMRLALDQAQESPPKPSNFRVGALLVDADTGDILSRGYTLECEGNTHAEQCCLLKFAQAHDLPEERVGEALPPNTVIYTTMEPCNLRLSGNMPCADRIIRTKGKDGEQRIKKVFLGVKEPEKFVGENEGRKKLEEHGIECVHVPGLEERILSVATAGHEQ</sequence>
<dbReference type="InterPro" id="IPR002125">
    <property type="entry name" value="CMP_dCMP_dom"/>
</dbReference>
<name>A0A6S6V7M7_9PLEO</name>
<dbReference type="Proteomes" id="UP000472372">
    <property type="component" value="Chromosome 1"/>
</dbReference>
<dbReference type="Pfam" id="PF18785">
    <property type="entry name" value="Inv-AAD"/>
    <property type="match status" value="1"/>
</dbReference>
<dbReference type="Gene3D" id="3.40.140.10">
    <property type="entry name" value="Cytidine Deaminase, domain 2"/>
    <property type="match status" value="1"/>
</dbReference>
<proteinExistence type="predicted"/>
<evidence type="ECO:0000313" key="2">
    <source>
        <dbReference type="Proteomes" id="UP000472372"/>
    </source>
</evidence>
<accession>A0A6S6V7M7</accession>
<dbReference type="GO" id="GO:0006139">
    <property type="term" value="P:nucleobase-containing compound metabolic process"/>
    <property type="evidence" value="ECO:0007669"/>
    <property type="project" value="UniProtKB-ARBA"/>
</dbReference>
<dbReference type="GO" id="GO:0003824">
    <property type="term" value="F:catalytic activity"/>
    <property type="evidence" value="ECO:0007669"/>
    <property type="project" value="InterPro"/>
</dbReference>
<dbReference type="PROSITE" id="PS51747">
    <property type="entry name" value="CYT_DCMP_DEAMINASES_2"/>
    <property type="match status" value="1"/>
</dbReference>
<dbReference type="EMBL" id="HG992977">
    <property type="protein sequence ID" value="CAE6995207.1"/>
    <property type="molecule type" value="Genomic_DNA"/>
</dbReference>
<evidence type="ECO:0000313" key="1">
    <source>
        <dbReference type="EMBL" id="CAE6995207.1"/>
    </source>
</evidence>
<reference evidence="1" key="1">
    <citation type="submission" date="2021-02" db="EMBL/GenBank/DDBJ databases">
        <authorList>
            <person name="Syme A R."/>
            <person name="Syme A R."/>
            <person name="Moolhuijzen P."/>
        </authorList>
    </citation>
    <scope>NUCLEOTIDE SEQUENCE</scope>
    <source>
        <strain evidence="1">W1-1</strain>
    </source>
</reference>
<gene>
    <name evidence="1" type="ORF">PTTW11_00060</name>
</gene>
<dbReference type="InterPro" id="IPR016193">
    <property type="entry name" value="Cytidine_deaminase-like"/>
</dbReference>
<organism evidence="1 2">
    <name type="scientific">Pyrenophora teres f. teres</name>
    <dbReference type="NCBI Taxonomy" id="97479"/>
    <lineage>
        <taxon>Eukaryota</taxon>
        <taxon>Fungi</taxon>
        <taxon>Dikarya</taxon>
        <taxon>Ascomycota</taxon>
        <taxon>Pezizomycotina</taxon>
        <taxon>Dothideomycetes</taxon>
        <taxon>Pleosporomycetidae</taxon>
        <taxon>Pleosporales</taxon>
        <taxon>Pleosporineae</taxon>
        <taxon>Pleosporaceae</taxon>
        <taxon>Pyrenophora</taxon>
    </lineage>
</organism>
<dbReference type="AlphaFoldDB" id="A0A6S6V7M7"/>
<dbReference type="SUPFAM" id="SSF53927">
    <property type="entry name" value="Cytidine deaminase-like"/>
    <property type="match status" value="1"/>
</dbReference>